<feature type="domain" description="Protein kinase" evidence="8">
    <location>
        <begin position="1"/>
        <end position="236"/>
    </location>
</feature>
<keyword evidence="4" id="KW-0067">ATP-binding</keyword>
<dbReference type="InterPro" id="IPR011009">
    <property type="entry name" value="Kinase-like_dom_sf"/>
</dbReference>
<dbReference type="Gene3D" id="1.10.510.10">
    <property type="entry name" value="Transferase(Phosphotransferase) domain 1"/>
    <property type="match status" value="1"/>
</dbReference>
<keyword evidence="2" id="KW-0547">Nucleotide-binding</keyword>
<dbReference type="Pfam" id="PF07714">
    <property type="entry name" value="PK_Tyr_Ser-Thr"/>
    <property type="match status" value="1"/>
</dbReference>
<name>A0A6B2L1P1_9EUKA</name>
<dbReference type="InterPro" id="IPR001245">
    <property type="entry name" value="Ser-Thr/Tyr_kinase_cat_dom"/>
</dbReference>
<dbReference type="PROSITE" id="PS00108">
    <property type="entry name" value="PROTEIN_KINASE_ST"/>
    <property type="match status" value="1"/>
</dbReference>
<dbReference type="AlphaFoldDB" id="A0A6B2L1P1"/>
<dbReference type="Gene3D" id="3.30.200.20">
    <property type="entry name" value="Phosphorylase Kinase, domain 1"/>
    <property type="match status" value="1"/>
</dbReference>
<feature type="compositionally biased region" description="Polar residues" evidence="7">
    <location>
        <begin position="329"/>
        <end position="351"/>
    </location>
</feature>
<organism evidence="9">
    <name type="scientific">Arcella intermedia</name>
    <dbReference type="NCBI Taxonomy" id="1963864"/>
    <lineage>
        <taxon>Eukaryota</taxon>
        <taxon>Amoebozoa</taxon>
        <taxon>Tubulinea</taxon>
        <taxon>Elardia</taxon>
        <taxon>Arcellinida</taxon>
        <taxon>Sphaerothecina</taxon>
        <taxon>Arcellidae</taxon>
        <taxon>Arcella</taxon>
    </lineage>
</organism>
<keyword evidence="3" id="KW-0418">Kinase</keyword>
<evidence type="ECO:0000313" key="9">
    <source>
        <dbReference type="EMBL" id="NDV30902.1"/>
    </source>
</evidence>
<dbReference type="SMART" id="SM00220">
    <property type="entry name" value="S_TKc"/>
    <property type="match status" value="1"/>
</dbReference>
<comment type="catalytic activity">
    <reaction evidence="5">
        <text>L-threonyl-[protein] + ATP = O-phospho-L-threonyl-[protein] + ADP + H(+)</text>
        <dbReference type="Rhea" id="RHEA:46608"/>
        <dbReference type="Rhea" id="RHEA-COMP:11060"/>
        <dbReference type="Rhea" id="RHEA-COMP:11605"/>
        <dbReference type="ChEBI" id="CHEBI:15378"/>
        <dbReference type="ChEBI" id="CHEBI:30013"/>
        <dbReference type="ChEBI" id="CHEBI:30616"/>
        <dbReference type="ChEBI" id="CHEBI:61977"/>
        <dbReference type="ChEBI" id="CHEBI:456216"/>
        <dbReference type="EC" id="2.7.11.1"/>
    </reaction>
</comment>
<evidence type="ECO:0000256" key="7">
    <source>
        <dbReference type="SAM" id="MobiDB-lite"/>
    </source>
</evidence>
<accession>A0A6B2L1P1</accession>
<dbReference type="SUPFAM" id="SSF56112">
    <property type="entry name" value="Protein kinase-like (PK-like)"/>
    <property type="match status" value="1"/>
</dbReference>
<protein>
    <recommendedName>
        <fullName evidence="8">Protein kinase domain-containing protein</fullName>
    </recommendedName>
</protein>
<feature type="compositionally biased region" description="Basic residues" evidence="7">
    <location>
        <begin position="409"/>
        <end position="421"/>
    </location>
</feature>
<dbReference type="GO" id="GO:0005524">
    <property type="term" value="F:ATP binding"/>
    <property type="evidence" value="ECO:0007669"/>
    <property type="project" value="UniProtKB-KW"/>
</dbReference>
<evidence type="ECO:0000256" key="3">
    <source>
        <dbReference type="ARBA" id="ARBA00022777"/>
    </source>
</evidence>
<feature type="region of interest" description="Disordered" evidence="7">
    <location>
        <begin position="271"/>
        <end position="451"/>
    </location>
</feature>
<dbReference type="InterPro" id="IPR051681">
    <property type="entry name" value="Ser/Thr_Kinases-Pseudokinases"/>
</dbReference>
<dbReference type="PANTHER" id="PTHR44329:SF288">
    <property type="entry name" value="MITOGEN-ACTIVATED PROTEIN KINASE KINASE KINASE 20"/>
    <property type="match status" value="1"/>
</dbReference>
<comment type="catalytic activity">
    <reaction evidence="6">
        <text>L-seryl-[protein] + ATP = O-phospho-L-seryl-[protein] + ADP + H(+)</text>
        <dbReference type="Rhea" id="RHEA:17989"/>
        <dbReference type="Rhea" id="RHEA-COMP:9863"/>
        <dbReference type="Rhea" id="RHEA-COMP:11604"/>
        <dbReference type="ChEBI" id="CHEBI:15378"/>
        <dbReference type="ChEBI" id="CHEBI:29999"/>
        <dbReference type="ChEBI" id="CHEBI:30616"/>
        <dbReference type="ChEBI" id="CHEBI:83421"/>
        <dbReference type="ChEBI" id="CHEBI:456216"/>
        <dbReference type="EC" id="2.7.11.1"/>
    </reaction>
</comment>
<dbReference type="PANTHER" id="PTHR44329">
    <property type="entry name" value="SERINE/THREONINE-PROTEIN KINASE TNNI3K-RELATED"/>
    <property type="match status" value="1"/>
</dbReference>
<evidence type="ECO:0000256" key="1">
    <source>
        <dbReference type="ARBA" id="ARBA00022679"/>
    </source>
</evidence>
<dbReference type="GO" id="GO:0004674">
    <property type="term" value="F:protein serine/threonine kinase activity"/>
    <property type="evidence" value="ECO:0007669"/>
    <property type="project" value="UniProtKB-EC"/>
</dbReference>
<keyword evidence="1" id="KW-0808">Transferase</keyword>
<evidence type="ECO:0000256" key="4">
    <source>
        <dbReference type="ARBA" id="ARBA00022840"/>
    </source>
</evidence>
<dbReference type="InterPro" id="IPR008271">
    <property type="entry name" value="Ser/Thr_kinase_AS"/>
</dbReference>
<evidence type="ECO:0000259" key="8">
    <source>
        <dbReference type="PROSITE" id="PS50011"/>
    </source>
</evidence>
<evidence type="ECO:0000256" key="6">
    <source>
        <dbReference type="ARBA" id="ARBA00048679"/>
    </source>
</evidence>
<dbReference type="PROSITE" id="PS50011">
    <property type="entry name" value="PROTEIN_KINASE_DOM"/>
    <property type="match status" value="1"/>
</dbReference>
<feature type="compositionally biased region" description="Polar residues" evidence="7">
    <location>
        <begin position="300"/>
        <end position="313"/>
    </location>
</feature>
<evidence type="ECO:0000256" key="2">
    <source>
        <dbReference type="ARBA" id="ARBA00022741"/>
    </source>
</evidence>
<sequence>MKIRHAQDFKQELDVMTQLRGPNLVALYSVVVEPRICLIIEYCSGGALYNLLKSDDFKLKWDRFFIWMTDIVKGVRALHSAQIVHRDIKTLNLLIDENYHIKVADFGLARFTAKEAVVETLSKLRGTYCYTAPEIYFGKTYTSQSDMYSLSIVMWEMVYKIIHSGYVTPYSEYPQILFDFQIIIAVAKKNIRPTMPSQTPPILAQLITVLWDINPTSRPNCDELLSVLKILHKDYFVYKDEWEDTNGCSFIANRLDLSVLLPRCIPSSVPIGTPPPLSPPSSGSPRSPVQEDSLPRKRSWSNPPANETNTRSILRNKATRQKTDDSTKHTQFIVSTNSSPTMESVNKSPRISTVLKISPPSPTPSVTLKSPKPARKLTVYHGSGGNSPPASSKYKIIGGAESPPSGRQKVLKRRVDNKKKAISFDFQKVEEKPKSPRRKSLTVKEGNTHYE</sequence>
<dbReference type="EMBL" id="GIBP01001933">
    <property type="protein sequence ID" value="NDV30902.1"/>
    <property type="molecule type" value="Transcribed_RNA"/>
</dbReference>
<reference evidence="9" key="1">
    <citation type="journal article" date="2020" name="J. Eukaryot. Microbiol.">
        <title>De novo Sequencing, Assembly and Annotation of the Transcriptome for the Free-Living Testate Amoeba Arcella intermedia.</title>
        <authorList>
            <person name="Ribeiro G.M."/>
            <person name="Porfirio-Sousa A.L."/>
            <person name="Maurer-Alcala X.X."/>
            <person name="Katz L.A."/>
            <person name="Lahr D.J.G."/>
        </authorList>
    </citation>
    <scope>NUCLEOTIDE SEQUENCE</scope>
</reference>
<dbReference type="InterPro" id="IPR000719">
    <property type="entry name" value="Prot_kinase_dom"/>
</dbReference>
<proteinExistence type="predicted"/>
<evidence type="ECO:0000256" key="5">
    <source>
        <dbReference type="ARBA" id="ARBA00047899"/>
    </source>
</evidence>